<dbReference type="Proteomes" id="UP000830454">
    <property type="component" value="Chromosome"/>
</dbReference>
<name>A0ABY4HN64_9FLAO</name>
<proteinExistence type="predicted"/>
<evidence type="ECO:0000313" key="2">
    <source>
        <dbReference type="Proteomes" id="UP000830454"/>
    </source>
</evidence>
<dbReference type="SUPFAM" id="SSF54427">
    <property type="entry name" value="NTF2-like"/>
    <property type="match status" value="1"/>
</dbReference>
<sequence>MKNKELINILYLQDGIRDAEILKELLNDEVVLEWISSDGILIFKKDDIITLANELKANYKKSIIEITHQVEEGNQIAIKYDHKVSTIENPDEIMLIAKFFVIWEFKENKLFKGSQISQPV</sequence>
<evidence type="ECO:0000313" key="1">
    <source>
        <dbReference type="EMBL" id="UOX33259.1"/>
    </source>
</evidence>
<dbReference type="RefSeq" id="WP_246915931.1">
    <property type="nucleotide sequence ID" value="NZ_CP090145.1"/>
</dbReference>
<organism evidence="1 2">
    <name type="scientific">Flavobacterium sediminilitoris</name>
    <dbReference type="NCBI Taxonomy" id="2024526"/>
    <lineage>
        <taxon>Bacteria</taxon>
        <taxon>Pseudomonadati</taxon>
        <taxon>Bacteroidota</taxon>
        <taxon>Flavobacteriia</taxon>
        <taxon>Flavobacteriales</taxon>
        <taxon>Flavobacteriaceae</taxon>
        <taxon>Flavobacterium</taxon>
    </lineage>
</organism>
<reference evidence="1" key="2">
    <citation type="submission" date="2022-04" db="EMBL/GenBank/DDBJ databases">
        <title>Complete Genome Sequence of Flavobacterium sediminilitoris YSM-43, Isolated from a Tidal Sediment.</title>
        <authorList>
            <person name="Lee P.A."/>
        </authorList>
    </citation>
    <scope>NUCLEOTIDE SEQUENCE</scope>
    <source>
        <strain evidence="1">YSM-43</strain>
    </source>
</reference>
<accession>A0ABY4HN64</accession>
<protein>
    <submittedName>
        <fullName evidence="1">Nuclear transport factor 2 family protein</fullName>
    </submittedName>
</protein>
<gene>
    <name evidence="1" type="ORF">LXD69_14580</name>
</gene>
<keyword evidence="2" id="KW-1185">Reference proteome</keyword>
<reference evidence="1" key="1">
    <citation type="submission" date="2021-12" db="EMBL/GenBank/DDBJ databases">
        <authorList>
            <person name="Cha I.-T."/>
            <person name="Lee K.-E."/>
            <person name="Park S.-J."/>
        </authorList>
    </citation>
    <scope>NUCLEOTIDE SEQUENCE</scope>
    <source>
        <strain evidence="1">YSM-43</strain>
    </source>
</reference>
<dbReference type="InterPro" id="IPR032710">
    <property type="entry name" value="NTF2-like_dom_sf"/>
</dbReference>
<dbReference type="EMBL" id="CP090145">
    <property type="protein sequence ID" value="UOX33259.1"/>
    <property type="molecule type" value="Genomic_DNA"/>
</dbReference>